<keyword evidence="3 13" id="KW-0349">Heme</keyword>
<evidence type="ECO:0000259" key="14">
    <source>
        <dbReference type="Pfam" id="PF04261"/>
    </source>
</evidence>
<evidence type="ECO:0000256" key="5">
    <source>
        <dbReference type="ARBA" id="ARBA00022729"/>
    </source>
</evidence>
<keyword evidence="6 13" id="KW-0560">Oxidoreductase</keyword>
<dbReference type="KEGG" id="pll:I858_004025"/>
<dbReference type="OrthoDB" id="9781066at2"/>
<dbReference type="Proteomes" id="UP000053354">
    <property type="component" value="Chromosome"/>
</dbReference>
<evidence type="ECO:0000256" key="1">
    <source>
        <dbReference type="ARBA" id="ARBA00004196"/>
    </source>
</evidence>
<comment type="cofactor">
    <cofactor evidence="13">
        <name>heme b</name>
        <dbReference type="ChEBI" id="CHEBI:60344"/>
    </cofactor>
    <text evidence="13">Binds 1 heme b (iron(II)-protoporphyrin IX) group non-covalently per subunit.</text>
</comment>
<dbReference type="InterPro" id="IPR006313">
    <property type="entry name" value="EfeB/EfeN"/>
</dbReference>
<evidence type="ECO:0000256" key="8">
    <source>
        <dbReference type="ARBA" id="ARBA00023239"/>
    </source>
</evidence>
<evidence type="ECO:0000256" key="7">
    <source>
        <dbReference type="ARBA" id="ARBA00023004"/>
    </source>
</evidence>
<evidence type="ECO:0000256" key="12">
    <source>
        <dbReference type="ARBA" id="ARBA00048856"/>
    </source>
</evidence>
<dbReference type="EC" id="1.11.1.-" evidence="13"/>
<reference evidence="16" key="1">
    <citation type="submission" date="2016-10" db="EMBL/GenBank/DDBJ databases">
        <authorList>
            <person name="See-Too W.S."/>
        </authorList>
    </citation>
    <scope>NUCLEOTIDE SEQUENCE</scope>
    <source>
        <strain evidence="16">L10.15</strain>
    </source>
</reference>
<comment type="function">
    <text evidence="13">Involved in the recovery of exogenous heme iron. Extracts iron from heme while preserving the protoporphyrin ring intact.</text>
</comment>
<evidence type="ECO:0000259" key="15">
    <source>
        <dbReference type="Pfam" id="PF20628"/>
    </source>
</evidence>
<dbReference type="PANTHER" id="PTHR30521:SF4">
    <property type="entry name" value="DEFERROCHELATASE"/>
    <property type="match status" value="1"/>
</dbReference>
<evidence type="ECO:0000313" key="16">
    <source>
        <dbReference type="EMBL" id="ANU26198.1"/>
    </source>
</evidence>
<protein>
    <recommendedName>
        <fullName evidence="10 13">Deferrochelatase</fullName>
        <ecNumber evidence="13">1.11.1.-</ecNumber>
    </recommendedName>
    <alternativeName>
        <fullName evidence="11 13">Peroxidase EfeB</fullName>
    </alternativeName>
</protein>
<feature type="domain" description="Dyp-type peroxidase N-terminal" evidence="14">
    <location>
        <begin position="65"/>
        <end position="218"/>
    </location>
</feature>
<keyword evidence="17" id="KW-1185">Reference proteome</keyword>
<dbReference type="RefSeq" id="WP_049694836.1">
    <property type="nucleotide sequence ID" value="NZ_CP016540.2"/>
</dbReference>
<dbReference type="GO" id="GO:0030313">
    <property type="term" value="C:cell envelope"/>
    <property type="evidence" value="ECO:0007669"/>
    <property type="project" value="UniProtKB-SubCell"/>
</dbReference>
<dbReference type="EMBL" id="CP016540">
    <property type="protein sequence ID" value="ANU26198.1"/>
    <property type="molecule type" value="Genomic_DNA"/>
</dbReference>
<evidence type="ECO:0000313" key="17">
    <source>
        <dbReference type="Proteomes" id="UP000053354"/>
    </source>
</evidence>
<gene>
    <name evidence="16" type="ORF">I858_004025</name>
</gene>
<sequence>MTSTDEKWLEKKISRRSMLKITGASAAGAAVLASGMGGVAKAFGFDILEDDATAQNKVKFYGKHQSGITTDTTTHVYFASLNVLVGSQSELQELFKTWTPLAVRLMNGEQLEEASPGVFTPPDDTGEAAGLDASNLTLTFGVGPSLFANKKFGLSAKRPSELNELPHFPKDQIADQFSGGDICIQACADDPQVAFHAVRNLVRAASGKVTLKWTQTGFTSTPKEKDKKATPRNLFAFKDGTVNPSPKSDIDMNEVVWVQPNESQSWMASGTYLVVRKIQMHLETWDRTSLKAQEDTFGRHRDSGAPIGKKNEFDEVDLDSKDATGNPHISADSHMALARKVKDRILRRGFSYASGLIDETGAYDAGLLFISFQKNPQQFINIQNALGRADKLNEYITHRGSGVFACFPGVQKGSYIGEKLFSAF</sequence>
<evidence type="ECO:0000256" key="3">
    <source>
        <dbReference type="ARBA" id="ARBA00022617"/>
    </source>
</evidence>
<dbReference type="NCBIfam" id="TIGR01413">
    <property type="entry name" value="Dyp_perox_fam"/>
    <property type="match status" value="1"/>
</dbReference>
<keyword evidence="7 13" id="KW-0408">Iron</keyword>
<dbReference type="GO" id="GO:0020037">
    <property type="term" value="F:heme binding"/>
    <property type="evidence" value="ECO:0007669"/>
    <property type="project" value="InterPro"/>
</dbReference>
<evidence type="ECO:0000256" key="13">
    <source>
        <dbReference type="RuleBase" id="RU365017"/>
    </source>
</evidence>
<dbReference type="GO" id="GO:0004601">
    <property type="term" value="F:peroxidase activity"/>
    <property type="evidence" value="ECO:0007669"/>
    <property type="project" value="UniProtKB-KW"/>
</dbReference>
<evidence type="ECO:0000256" key="10">
    <source>
        <dbReference type="ARBA" id="ARBA00033771"/>
    </source>
</evidence>
<dbReference type="InterPro" id="IPR006314">
    <property type="entry name" value="Dyp_peroxidase"/>
</dbReference>
<feature type="domain" description="Dyp-type peroxidase C-terminal" evidence="15">
    <location>
        <begin position="230"/>
        <end position="410"/>
    </location>
</feature>
<comment type="catalytic activity">
    <reaction evidence="12">
        <text>heme b + 2 H(+) = protoporphyrin IX + Fe(2+)</text>
        <dbReference type="Rhea" id="RHEA:22584"/>
        <dbReference type="ChEBI" id="CHEBI:15378"/>
        <dbReference type="ChEBI" id="CHEBI:29033"/>
        <dbReference type="ChEBI" id="CHEBI:57306"/>
        <dbReference type="ChEBI" id="CHEBI:60344"/>
        <dbReference type="EC" id="4.98.1.1"/>
    </reaction>
    <physiologicalReaction direction="left-to-right" evidence="12">
        <dbReference type="Rhea" id="RHEA:22585"/>
    </physiologicalReaction>
</comment>
<dbReference type="PANTHER" id="PTHR30521">
    <property type="entry name" value="DEFERROCHELATASE/PEROXIDASE"/>
    <property type="match status" value="1"/>
</dbReference>
<name>A0A1B1RZ06_9BACL</name>
<dbReference type="GO" id="GO:0046872">
    <property type="term" value="F:metal ion binding"/>
    <property type="evidence" value="ECO:0007669"/>
    <property type="project" value="UniProtKB-KW"/>
</dbReference>
<organism evidence="16 17">
    <name type="scientific">Planococcus versutus</name>
    <dbReference type="NCBI Taxonomy" id="1302659"/>
    <lineage>
        <taxon>Bacteria</taxon>
        <taxon>Bacillati</taxon>
        <taxon>Bacillota</taxon>
        <taxon>Bacilli</taxon>
        <taxon>Bacillales</taxon>
        <taxon>Caryophanaceae</taxon>
        <taxon>Planococcus</taxon>
    </lineage>
</organism>
<dbReference type="Pfam" id="PF04261">
    <property type="entry name" value="Dyp_perox_N"/>
    <property type="match status" value="1"/>
</dbReference>
<keyword evidence="8" id="KW-0456">Lyase</keyword>
<dbReference type="Pfam" id="PF20628">
    <property type="entry name" value="Dyp_perox_C"/>
    <property type="match status" value="1"/>
</dbReference>
<dbReference type="PROSITE" id="PS51318">
    <property type="entry name" value="TAT"/>
    <property type="match status" value="1"/>
</dbReference>
<dbReference type="InterPro" id="IPR048327">
    <property type="entry name" value="Dyp_perox_N"/>
</dbReference>
<comment type="subcellular location">
    <subcellularLocation>
        <location evidence="1">Cell envelope</location>
    </subcellularLocation>
</comment>
<accession>A0A1B1RZ06</accession>
<keyword evidence="5" id="KW-0732">Signal</keyword>
<evidence type="ECO:0000256" key="6">
    <source>
        <dbReference type="ARBA" id="ARBA00023002"/>
    </source>
</evidence>
<dbReference type="InterPro" id="IPR048328">
    <property type="entry name" value="Dyp_perox_C"/>
</dbReference>
<dbReference type="InterPro" id="IPR011008">
    <property type="entry name" value="Dimeric_a/b-barrel"/>
</dbReference>
<dbReference type="GO" id="GO:0033212">
    <property type="term" value="P:iron import into cell"/>
    <property type="evidence" value="ECO:0007669"/>
    <property type="project" value="InterPro"/>
</dbReference>
<dbReference type="SUPFAM" id="SSF54909">
    <property type="entry name" value="Dimeric alpha+beta barrel"/>
    <property type="match status" value="1"/>
</dbReference>
<dbReference type="STRING" id="1302659.I858_004025"/>
<evidence type="ECO:0000256" key="2">
    <source>
        <dbReference type="ARBA" id="ARBA00022559"/>
    </source>
</evidence>
<keyword evidence="2 13" id="KW-0575">Peroxidase</keyword>
<evidence type="ECO:0000256" key="4">
    <source>
        <dbReference type="ARBA" id="ARBA00022723"/>
    </source>
</evidence>
<proteinExistence type="inferred from homology"/>
<dbReference type="NCBIfam" id="TIGR01412">
    <property type="entry name" value="tat_substr_1"/>
    <property type="match status" value="1"/>
</dbReference>
<dbReference type="AlphaFoldDB" id="A0A1B1RZ06"/>
<comment type="similarity">
    <text evidence="9 13">Belongs to the DyP-type peroxidase family.</text>
</comment>
<evidence type="ECO:0000256" key="11">
    <source>
        <dbReference type="ARBA" id="ARBA00033775"/>
    </source>
</evidence>
<dbReference type="InterPro" id="IPR006311">
    <property type="entry name" value="TAT_signal"/>
</dbReference>
<dbReference type="GO" id="GO:0005829">
    <property type="term" value="C:cytosol"/>
    <property type="evidence" value="ECO:0007669"/>
    <property type="project" value="TreeGrafter"/>
</dbReference>
<dbReference type="PROSITE" id="PS51404">
    <property type="entry name" value="DYP_PEROXIDASE"/>
    <property type="match status" value="1"/>
</dbReference>
<keyword evidence="4 13" id="KW-0479">Metal-binding</keyword>
<evidence type="ECO:0000256" key="9">
    <source>
        <dbReference type="ARBA" id="ARBA00025737"/>
    </source>
</evidence>
<dbReference type="GO" id="GO:0004325">
    <property type="term" value="F:ferrochelatase activity"/>
    <property type="evidence" value="ECO:0007669"/>
    <property type="project" value="UniProtKB-EC"/>
</dbReference>